<reference evidence="1 2" key="2">
    <citation type="submission" date="2017-10" db="EMBL/GenBank/DDBJ databases">
        <title>Genome analyses suggest a sexual origin of heterokaryosis in a supposedly ancient asexual fungus.</title>
        <authorList>
            <person name="Corradi N."/>
            <person name="Sedzielewska K."/>
            <person name="Noel J."/>
            <person name="Charron P."/>
            <person name="Farinelli L."/>
            <person name="Marton T."/>
            <person name="Kruger M."/>
            <person name="Pelin A."/>
            <person name="Brachmann A."/>
            <person name="Corradi N."/>
        </authorList>
    </citation>
    <scope>NUCLEOTIDE SEQUENCE [LARGE SCALE GENOMIC DNA]</scope>
    <source>
        <strain evidence="1 2">A1</strain>
    </source>
</reference>
<dbReference type="VEuPathDB" id="FungiDB:RhiirA1_469435"/>
<protein>
    <recommendedName>
        <fullName evidence="3">F-box domain-containing protein</fullName>
    </recommendedName>
</protein>
<proteinExistence type="predicted"/>
<dbReference type="EMBL" id="LLXH01001328">
    <property type="protein sequence ID" value="PKC59440.1"/>
    <property type="molecule type" value="Genomic_DNA"/>
</dbReference>
<evidence type="ECO:0000313" key="2">
    <source>
        <dbReference type="Proteomes" id="UP000232688"/>
    </source>
</evidence>
<gene>
    <name evidence="1" type="ORF">RhiirA1_469435</name>
</gene>
<evidence type="ECO:0008006" key="3">
    <source>
        <dbReference type="Google" id="ProtNLM"/>
    </source>
</evidence>
<dbReference type="Proteomes" id="UP000232688">
    <property type="component" value="Unassembled WGS sequence"/>
</dbReference>
<comment type="caution">
    <text evidence="1">The sequence shown here is derived from an EMBL/GenBank/DDBJ whole genome shotgun (WGS) entry which is preliminary data.</text>
</comment>
<evidence type="ECO:0000313" key="1">
    <source>
        <dbReference type="EMBL" id="PKC59440.1"/>
    </source>
</evidence>
<organism evidence="1 2">
    <name type="scientific">Rhizophagus irregularis</name>
    <dbReference type="NCBI Taxonomy" id="588596"/>
    <lineage>
        <taxon>Eukaryota</taxon>
        <taxon>Fungi</taxon>
        <taxon>Fungi incertae sedis</taxon>
        <taxon>Mucoromycota</taxon>
        <taxon>Glomeromycotina</taxon>
        <taxon>Glomeromycetes</taxon>
        <taxon>Glomerales</taxon>
        <taxon>Glomeraceae</taxon>
        <taxon>Rhizophagus</taxon>
    </lineage>
</organism>
<name>A0A2N0R817_9GLOM</name>
<dbReference type="AlphaFoldDB" id="A0A2N0R817"/>
<dbReference type="VEuPathDB" id="FungiDB:FUN_012573"/>
<accession>A0A2N0R817</accession>
<dbReference type="VEuPathDB" id="FungiDB:RhiirFUN_014551"/>
<reference evidence="1 2" key="1">
    <citation type="submission" date="2017-10" db="EMBL/GenBank/DDBJ databases">
        <title>Extensive intraspecific genome diversity in a model arbuscular mycorrhizal fungus.</title>
        <authorList>
            <person name="Chen E.C.H."/>
            <person name="Morin E."/>
            <person name="Baudet D."/>
            <person name="Noel J."/>
            <person name="Ndikumana S."/>
            <person name="Charron P."/>
            <person name="St-Onge C."/>
            <person name="Giorgi J."/>
            <person name="Grigoriev I.V."/>
            <person name="Roux C."/>
            <person name="Martin F.M."/>
            <person name="Corradi N."/>
        </authorList>
    </citation>
    <scope>NUCLEOTIDE SEQUENCE [LARGE SCALE GENOMIC DNA]</scope>
    <source>
        <strain evidence="1 2">A1</strain>
    </source>
</reference>
<sequence length="517" mass="61419">MSQLHADCLNEIFEYLDNNKNTLYSCLLVNHLWSAVSVRILWRSIRNYRTLIICLPNKSKKILFENGISILTSKPLLFNYVTFCKSVSFHEIDINIERLLKKQQSISIQSSKDNITQEIFRFLMSQIISLRKLIITEFTPENKDMKFSFRHMKPFRYGNPTVPPLKTPKFSPENIMKILTELRDRMLNNLSEFYCYSDTYPEFFYRLSQICNTIQTLKISLTTENISKELIDLISVQKNLKNLYMLQLRYEVGLNDLLTRIPNTLINFTYHGINIKLTSLLVNTNLSNLQELKLYCNNYDLRIFNYNMVFDRFKNSDDRECHEKSLSNLNNNLSTNILNEFLENNGRNLKKFHINKYGYERSICTYCKNIRILKTNLTNNELDVLRNFFKAFPFLESIRICYHDLKFNEKFLFEDVVKYSPKNFHKLKLYYYNYNERAKSSLVPEELELFLASWKSRVPQKPLSLVITGYHTFIENDGNMKVIEKYTELGTIKLVKKPIDNLYKYDGIVLDQLSNRY</sequence>